<dbReference type="EMBL" id="CP035282">
    <property type="protein sequence ID" value="QAT63034.1"/>
    <property type="molecule type" value="Genomic_DNA"/>
</dbReference>
<proteinExistence type="predicted"/>
<dbReference type="KEGG" id="spoa:EQM13_16400"/>
<keyword evidence="2" id="KW-1185">Reference proteome</keyword>
<protein>
    <submittedName>
        <fullName evidence="1">3-deoxy-7-phosphoheptulonate synthase</fullName>
    </submittedName>
</protein>
<dbReference type="Proteomes" id="UP000287969">
    <property type="component" value="Chromosome"/>
</dbReference>
<dbReference type="AlphaFoldDB" id="A0A410QGR8"/>
<evidence type="ECO:0000313" key="2">
    <source>
        <dbReference type="Proteomes" id="UP000287969"/>
    </source>
</evidence>
<evidence type="ECO:0000313" key="1">
    <source>
        <dbReference type="EMBL" id="QAT63034.1"/>
    </source>
</evidence>
<dbReference type="OrthoDB" id="9554167at2"/>
<dbReference type="RefSeq" id="WP_128753267.1">
    <property type="nucleotide sequence ID" value="NZ_CP035282.1"/>
</dbReference>
<name>A0A410QGR8_9FIRM</name>
<accession>A0A410QGR8</accession>
<reference evidence="2" key="1">
    <citation type="submission" date="2019-01" db="EMBL/GenBank/DDBJ databases">
        <title>Draft genomes of a novel of Sporanaerobacter strains.</title>
        <authorList>
            <person name="Ma S."/>
        </authorList>
    </citation>
    <scope>NUCLEOTIDE SEQUENCE [LARGE SCALE GENOMIC DNA]</scope>
    <source>
        <strain evidence="2">NJN-17</strain>
    </source>
</reference>
<organism evidence="1 2">
    <name type="scientific">Acidilutibacter cellobiosedens</name>
    <dbReference type="NCBI Taxonomy" id="2507161"/>
    <lineage>
        <taxon>Bacteria</taxon>
        <taxon>Bacillati</taxon>
        <taxon>Bacillota</taxon>
        <taxon>Tissierellia</taxon>
        <taxon>Tissierellales</taxon>
        <taxon>Acidilutibacteraceae</taxon>
        <taxon>Acidilutibacter</taxon>
    </lineage>
</organism>
<sequence length="300" mass="33614">MQSSLIVGLVDGNGNLISSQPYNEFQYGRRSTDILIPVRGGGLIQILQDDIGNISYQNNRLVLKQIFVSNVNITAMTLLGKIAEAVLVRRCQEDEHLNRQLFQLSRRKNAWGVTARRFKAIGTGLKTTQRIFPKRYNPSDTQRDIIWVDDEGIPALMSGSSAMAGIEAGLQVKVSLYGIGYMVNDLTSNRYEVPMVYFPINNDFEQVIDRLVKDQRAYVLDTETGDYRGIRVGEDLVDIRAYDYDAFEEVKDYYPIVYGLINGDIDLVDLVDIAKGNGTLENTVLLTALSASNVETIVLE</sequence>
<gene>
    <name evidence="1" type="ORF">EQM13_16400</name>
</gene>